<gene>
    <name evidence="17" type="ORF">CYY_005456</name>
</gene>
<comment type="catalytic activity">
    <reaction evidence="13">
        <text>(2R)-2,3-bisphosphoglycerate + H2O = (2R)-2-phosphoglycerate + phosphate</text>
        <dbReference type="Rhea" id="RHEA:27381"/>
        <dbReference type="ChEBI" id="CHEBI:15377"/>
        <dbReference type="ChEBI" id="CHEBI:43474"/>
        <dbReference type="ChEBI" id="CHEBI:58248"/>
        <dbReference type="ChEBI" id="CHEBI:58289"/>
        <dbReference type="EC" id="3.1.3.80"/>
    </reaction>
    <physiologicalReaction direction="left-to-right" evidence="13">
        <dbReference type="Rhea" id="RHEA:27382"/>
    </physiologicalReaction>
</comment>
<evidence type="ECO:0000256" key="4">
    <source>
        <dbReference type="ARBA" id="ARBA00013040"/>
    </source>
</evidence>
<name>A0A8J4V6U4_9MYCE</name>
<dbReference type="EC" id="3.1.3.80" evidence="3"/>
<evidence type="ECO:0000256" key="2">
    <source>
        <dbReference type="ARBA" id="ARBA00008422"/>
    </source>
</evidence>
<feature type="transmembrane region" description="Helical" evidence="15">
    <location>
        <begin position="519"/>
        <end position="543"/>
    </location>
</feature>
<evidence type="ECO:0000256" key="1">
    <source>
        <dbReference type="ARBA" id="ARBA00004370"/>
    </source>
</evidence>
<keyword evidence="6 16" id="KW-0732">Signal</keyword>
<accession>A0A8J4V6U4</accession>
<comment type="similarity">
    <text evidence="2">Belongs to the histidine acid phosphatase family. MINPP1 subfamily.</text>
</comment>
<feature type="signal peptide" evidence="16">
    <location>
        <begin position="1"/>
        <end position="29"/>
    </location>
</feature>
<feature type="compositionally biased region" description="Low complexity" evidence="14">
    <location>
        <begin position="69"/>
        <end position="82"/>
    </location>
</feature>
<evidence type="ECO:0000256" key="9">
    <source>
        <dbReference type="ARBA" id="ARBA00031642"/>
    </source>
</evidence>
<dbReference type="GO" id="GO:0034417">
    <property type="term" value="F:bisphosphoglycerate 3-phosphatase activity"/>
    <property type="evidence" value="ECO:0007669"/>
    <property type="project" value="UniProtKB-EC"/>
</dbReference>
<dbReference type="SUPFAM" id="SSF53254">
    <property type="entry name" value="Phosphoglycerate mutase-like"/>
    <property type="match status" value="1"/>
</dbReference>
<evidence type="ECO:0000313" key="18">
    <source>
        <dbReference type="Proteomes" id="UP000695562"/>
    </source>
</evidence>
<dbReference type="PROSITE" id="PS00616">
    <property type="entry name" value="HIS_ACID_PHOSPHAT_1"/>
    <property type="match status" value="1"/>
</dbReference>
<evidence type="ECO:0000256" key="14">
    <source>
        <dbReference type="SAM" id="MobiDB-lite"/>
    </source>
</evidence>
<evidence type="ECO:0000256" key="6">
    <source>
        <dbReference type="ARBA" id="ARBA00022729"/>
    </source>
</evidence>
<protein>
    <recommendedName>
        <fullName evidence="5">Multiple inositol polyphosphate phosphatase 1</fullName>
        <ecNumber evidence="4">3.1.3.62</ecNumber>
        <ecNumber evidence="3">3.1.3.80</ecNumber>
    </recommendedName>
    <alternativeName>
        <fullName evidence="9">2,3-bisphosphoglycerate 3-phosphatase</fullName>
    </alternativeName>
</protein>
<sequence>MYNYRKNFPSSSSFLLLFVFVSLLSSITSSTTTTNNLAIDSNQQYDFLSRHMTTRTPYWVLKPADQQPSSSDDFSSSDSSSSNDPIESKLKSKKIYLRDTTTTVESSNSDNSSGQEPSTCNLVHINFLARHGSRLPVPSALEELTAFTESLRPYVDQVSNEYKWIFNYTVPYAKKAAGNLILQGQYEHYNISKRLRSRYPSYFKPYSPQLYGIRSTAISRVGMSASAFSYGLFQGFGQLGMQNFEPVFIETSNLDQDRLLRFFDVCPRYQKMILDGQINKDEETKWNNQYFPLISQSVSKRLGLENIWDPTVKGMGNIFSACSYELSIENKTDGWCSLLDKDEILNWEYSVDLSTYWIKSYGNQVNYKISSILLQDMISTFDQFTNKTTSPPHGTTALRFGHAETIIPFLSLLGLYKDNFTLTANLTKQQIETRKFRTSIISPYASNVGFFLFDCGDDGFKIRVEHNELPVLIPGCDDVLCNYTQFKNSFPEVVDFNWDSYCSIKQPSPSENIDKKSKVFLSVFIPVAFIVGTMIGVVLILFAQKRLISKRRMLKKSNVIDVNSPLLLSSTNDASITVCTE</sequence>
<comment type="catalytic activity">
    <reaction evidence="12">
        <text>1D-myo-inositol hexakisphosphate + H2O = 1D-myo-inositol 1,2,4,5,6-pentakisphosphate + phosphate</text>
        <dbReference type="Rhea" id="RHEA:16989"/>
        <dbReference type="ChEBI" id="CHEBI:15377"/>
        <dbReference type="ChEBI" id="CHEBI:43474"/>
        <dbReference type="ChEBI" id="CHEBI:57798"/>
        <dbReference type="ChEBI" id="CHEBI:58130"/>
        <dbReference type="EC" id="3.1.3.62"/>
    </reaction>
    <physiologicalReaction direction="left-to-right" evidence="12">
        <dbReference type="Rhea" id="RHEA:16990"/>
    </physiologicalReaction>
</comment>
<dbReference type="InterPro" id="IPR000560">
    <property type="entry name" value="His_Pase_clade-2"/>
</dbReference>
<dbReference type="Proteomes" id="UP000695562">
    <property type="component" value="Unassembled WGS sequence"/>
</dbReference>
<evidence type="ECO:0000256" key="11">
    <source>
        <dbReference type="ARBA" id="ARBA00043671"/>
    </source>
</evidence>
<keyword evidence="8 15" id="KW-0472">Membrane</keyword>
<proteinExistence type="inferred from homology"/>
<evidence type="ECO:0000256" key="10">
    <source>
        <dbReference type="ARBA" id="ARBA00043668"/>
    </source>
</evidence>
<dbReference type="OrthoDB" id="6509975at2759"/>
<dbReference type="EC" id="3.1.3.62" evidence="4"/>
<evidence type="ECO:0000256" key="5">
    <source>
        <dbReference type="ARBA" id="ARBA00018097"/>
    </source>
</evidence>
<dbReference type="InterPro" id="IPR029033">
    <property type="entry name" value="His_PPase_superfam"/>
</dbReference>
<comment type="caution">
    <text evidence="17">The sequence shown here is derived from an EMBL/GenBank/DDBJ whole genome shotgun (WGS) entry which is preliminary data.</text>
</comment>
<evidence type="ECO:0000256" key="12">
    <source>
        <dbReference type="ARBA" id="ARBA00043691"/>
    </source>
</evidence>
<evidence type="ECO:0000256" key="15">
    <source>
        <dbReference type="SAM" id="Phobius"/>
    </source>
</evidence>
<evidence type="ECO:0000256" key="16">
    <source>
        <dbReference type="SAM" id="SignalP"/>
    </source>
</evidence>
<comment type="catalytic activity">
    <reaction evidence="10">
        <text>1D-myo-inositol 1,2,5,6-tetrakisphosphate + H2O = 1D-myo-inositol 1,2,6-trisphosphate + phosphate</text>
        <dbReference type="Rhea" id="RHEA:77119"/>
        <dbReference type="ChEBI" id="CHEBI:15377"/>
        <dbReference type="ChEBI" id="CHEBI:43474"/>
        <dbReference type="ChEBI" id="CHEBI:195535"/>
        <dbReference type="ChEBI" id="CHEBI:195537"/>
        <dbReference type="EC" id="3.1.3.62"/>
    </reaction>
    <physiologicalReaction direction="left-to-right" evidence="10">
        <dbReference type="Rhea" id="RHEA:77120"/>
    </physiologicalReaction>
</comment>
<evidence type="ECO:0000313" key="17">
    <source>
        <dbReference type="EMBL" id="KAF2073229.1"/>
    </source>
</evidence>
<dbReference type="GO" id="GO:0016020">
    <property type="term" value="C:membrane"/>
    <property type="evidence" value="ECO:0007669"/>
    <property type="project" value="UniProtKB-SubCell"/>
</dbReference>
<evidence type="ECO:0000256" key="8">
    <source>
        <dbReference type="ARBA" id="ARBA00023136"/>
    </source>
</evidence>
<dbReference type="CDD" id="cd07061">
    <property type="entry name" value="HP_HAP_like"/>
    <property type="match status" value="1"/>
</dbReference>
<keyword evidence="18" id="KW-1185">Reference proteome</keyword>
<dbReference type="AlphaFoldDB" id="A0A8J4V6U4"/>
<keyword evidence="15" id="KW-0812">Transmembrane</keyword>
<evidence type="ECO:0000256" key="3">
    <source>
        <dbReference type="ARBA" id="ARBA00012976"/>
    </source>
</evidence>
<keyword evidence="7" id="KW-0378">Hydrolase</keyword>
<dbReference type="GO" id="GO:0003993">
    <property type="term" value="F:acid phosphatase activity"/>
    <property type="evidence" value="ECO:0007669"/>
    <property type="project" value="TreeGrafter"/>
</dbReference>
<dbReference type="PANTHER" id="PTHR20963:SF8">
    <property type="entry name" value="MULTIPLE INOSITOL POLYPHOSPHATE PHOSPHATASE 1"/>
    <property type="match status" value="1"/>
</dbReference>
<dbReference type="InterPro" id="IPR033379">
    <property type="entry name" value="Acid_Pase_AS"/>
</dbReference>
<reference evidence="17" key="1">
    <citation type="submission" date="2020-01" db="EMBL/GenBank/DDBJ databases">
        <title>Development of genomics and gene disruption for Polysphondylium violaceum indicates a role for the polyketide synthase stlB in stalk morphogenesis.</title>
        <authorList>
            <person name="Narita B."/>
            <person name="Kawabe Y."/>
            <person name="Kin K."/>
            <person name="Saito T."/>
            <person name="Gibbs R."/>
            <person name="Kuspa A."/>
            <person name="Muzny D."/>
            <person name="Queller D."/>
            <person name="Richards S."/>
            <person name="Strassman J."/>
            <person name="Sucgang R."/>
            <person name="Worley K."/>
            <person name="Schaap P."/>
        </authorList>
    </citation>
    <scope>NUCLEOTIDE SEQUENCE</scope>
    <source>
        <strain evidence="17">QSvi11</strain>
    </source>
</reference>
<feature type="region of interest" description="Disordered" evidence="14">
    <location>
        <begin position="63"/>
        <end position="87"/>
    </location>
</feature>
<dbReference type="Gene3D" id="3.40.50.1240">
    <property type="entry name" value="Phosphoglycerate mutase-like"/>
    <property type="match status" value="1"/>
</dbReference>
<feature type="chain" id="PRO_5035166882" description="Multiple inositol polyphosphate phosphatase 1" evidence="16">
    <location>
        <begin position="30"/>
        <end position="581"/>
    </location>
</feature>
<dbReference type="EMBL" id="AJWJ01000218">
    <property type="protein sequence ID" value="KAF2073229.1"/>
    <property type="molecule type" value="Genomic_DNA"/>
</dbReference>
<evidence type="ECO:0000256" key="13">
    <source>
        <dbReference type="ARBA" id="ARBA00043832"/>
    </source>
</evidence>
<dbReference type="PANTHER" id="PTHR20963">
    <property type="entry name" value="MULTIPLE INOSITOL POLYPHOSPHATE PHOSPHATASE-RELATED"/>
    <property type="match status" value="1"/>
</dbReference>
<comment type="catalytic activity">
    <reaction evidence="11">
        <text>1D-myo-inositol 1,2,4,5,6-pentakisphosphate + H2O = 1D-myo-inositol 1,2,5,6-tetrakisphosphate + phosphate</text>
        <dbReference type="Rhea" id="RHEA:77115"/>
        <dbReference type="ChEBI" id="CHEBI:15377"/>
        <dbReference type="ChEBI" id="CHEBI:43474"/>
        <dbReference type="ChEBI" id="CHEBI:57798"/>
        <dbReference type="ChEBI" id="CHEBI:195535"/>
        <dbReference type="EC" id="3.1.3.62"/>
    </reaction>
    <physiologicalReaction direction="left-to-right" evidence="11">
        <dbReference type="Rhea" id="RHEA:77116"/>
    </physiologicalReaction>
</comment>
<keyword evidence="15" id="KW-1133">Transmembrane helix</keyword>
<comment type="subcellular location">
    <subcellularLocation>
        <location evidence="1">Membrane</location>
    </subcellularLocation>
</comment>
<evidence type="ECO:0000256" key="7">
    <source>
        <dbReference type="ARBA" id="ARBA00022801"/>
    </source>
</evidence>
<dbReference type="Pfam" id="PF00328">
    <property type="entry name" value="His_Phos_2"/>
    <property type="match status" value="1"/>
</dbReference>
<organism evidence="17 18">
    <name type="scientific">Polysphondylium violaceum</name>
    <dbReference type="NCBI Taxonomy" id="133409"/>
    <lineage>
        <taxon>Eukaryota</taxon>
        <taxon>Amoebozoa</taxon>
        <taxon>Evosea</taxon>
        <taxon>Eumycetozoa</taxon>
        <taxon>Dictyostelia</taxon>
        <taxon>Dictyosteliales</taxon>
        <taxon>Dictyosteliaceae</taxon>
        <taxon>Polysphondylium</taxon>
    </lineage>
</organism>
<dbReference type="GO" id="GO:0052745">
    <property type="term" value="F:inositol phosphate phosphatase activity"/>
    <property type="evidence" value="ECO:0007669"/>
    <property type="project" value="TreeGrafter"/>
</dbReference>